<feature type="binding site" evidence="9">
    <location>
        <position position="10"/>
    </location>
    <ligand>
        <name>S-adenosyl-L-methionine</name>
        <dbReference type="ChEBI" id="CHEBI:59789"/>
    </ligand>
</feature>
<protein>
    <recommendedName>
        <fullName evidence="4 9">Thiopurine S-methyltransferase</fullName>
        <ecNumber evidence="4 9">2.1.1.67</ecNumber>
    </recommendedName>
    <alternativeName>
        <fullName evidence="9">Thiopurine methyltransferase</fullName>
    </alternativeName>
</protein>
<dbReference type="AlphaFoldDB" id="A0A1X0N2I8"/>
<evidence type="ECO:0000256" key="4">
    <source>
        <dbReference type="ARBA" id="ARBA00011905"/>
    </source>
</evidence>
<comment type="caution">
    <text evidence="10">The sequence shown here is derived from an EMBL/GenBank/DDBJ whole genome shotgun (WGS) entry which is preliminary data.</text>
</comment>
<name>A0A1X0N2I8_9PSED</name>
<dbReference type="RefSeq" id="WP_083184787.1">
    <property type="nucleotide sequence ID" value="NZ_CBCRZR010000009.1"/>
</dbReference>
<evidence type="ECO:0000256" key="6">
    <source>
        <dbReference type="ARBA" id="ARBA00022603"/>
    </source>
</evidence>
<evidence type="ECO:0000313" key="11">
    <source>
        <dbReference type="Proteomes" id="UP000192815"/>
    </source>
</evidence>
<feature type="binding site" evidence="9">
    <location>
        <position position="66"/>
    </location>
    <ligand>
        <name>S-adenosyl-L-methionine</name>
        <dbReference type="ChEBI" id="CHEBI:59789"/>
    </ligand>
</feature>
<sequence>MEADFWQQRWSSGQIGFHQAQVNADLCRFWPELKLQQGARVLVPLCGKTQDMSWLVERGFHVVGVELSQAAVESYFVERQLQAQVTQRGDLQVYSAHGIEIWCGDFFALTAEDIGQCAAFYDRAAMIALPSDMRERYVRQLERLLPATSIGLLITLDYDQAQLQGPPFSVPQAWLDAFVSTGWHVTKVAQHDALQSSPKALDAGVERLEECVYWLEKRV</sequence>
<evidence type="ECO:0000313" key="10">
    <source>
        <dbReference type="EMBL" id="ORC57517.1"/>
    </source>
</evidence>
<dbReference type="GO" id="GO:0032259">
    <property type="term" value="P:methylation"/>
    <property type="evidence" value="ECO:0007669"/>
    <property type="project" value="UniProtKB-KW"/>
</dbReference>
<evidence type="ECO:0000256" key="5">
    <source>
        <dbReference type="ARBA" id="ARBA00022490"/>
    </source>
</evidence>
<evidence type="ECO:0000256" key="9">
    <source>
        <dbReference type="HAMAP-Rule" id="MF_00812"/>
    </source>
</evidence>
<dbReference type="PIRSF" id="PIRSF023956">
    <property type="entry name" value="Thiopurine_S-methyltransferase"/>
    <property type="match status" value="1"/>
</dbReference>
<keyword evidence="8 9" id="KW-0949">S-adenosyl-L-methionine</keyword>
<gene>
    <name evidence="9" type="primary">tpm</name>
    <name evidence="10" type="ORF">BZK31_20120</name>
</gene>
<dbReference type="PROSITE" id="PS51585">
    <property type="entry name" value="SAM_MT_TPMT"/>
    <property type="match status" value="1"/>
</dbReference>
<dbReference type="InterPro" id="IPR008854">
    <property type="entry name" value="TPMT"/>
</dbReference>
<dbReference type="EMBL" id="MUIO01000079">
    <property type="protein sequence ID" value="ORC57517.1"/>
    <property type="molecule type" value="Genomic_DNA"/>
</dbReference>
<dbReference type="SUPFAM" id="SSF53335">
    <property type="entry name" value="S-adenosyl-L-methionine-dependent methyltransferases"/>
    <property type="match status" value="1"/>
</dbReference>
<organism evidence="10 11">
    <name type="scientific">Pseudomonas floridensis</name>
    <dbReference type="NCBI Taxonomy" id="1958950"/>
    <lineage>
        <taxon>Bacteria</taxon>
        <taxon>Pseudomonadati</taxon>
        <taxon>Pseudomonadota</taxon>
        <taxon>Gammaproteobacteria</taxon>
        <taxon>Pseudomonadales</taxon>
        <taxon>Pseudomonadaceae</taxon>
        <taxon>Pseudomonas</taxon>
    </lineage>
</organism>
<keyword evidence="5 9" id="KW-0963">Cytoplasm</keyword>
<keyword evidence="11" id="KW-1185">Reference proteome</keyword>
<dbReference type="STRING" id="1958950.BZK31_20120"/>
<evidence type="ECO:0000256" key="2">
    <source>
        <dbReference type="ARBA" id="ARBA00004496"/>
    </source>
</evidence>
<dbReference type="HAMAP" id="MF_00812">
    <property type="entry name" value="Thiopur_methtran"/>
    <property type="match status" value="1"/>
</dbReference>
<dbReference type="GO" id="GO:0005737">
    <property type="term" value="C:cytoplasm"/>
    <property type="evidence" value="ECO:0007669"/>
    <property type="project" value="UniProtKB-SubCell"/>
</dbReference>
<dbReference type="NCBIfam" id="TIGR03840">
    <property type="entry name" value="TMPT_Se_Te"/>
    <property type="match status" value="1"/>
</dbReference>
<keyword evidence="6 9" id="KW-0489">Methyltransferase</keyword>
<proteinExistence type="inferred from homology"/>
<evidence type="ECO:0000256" key="3">
    <source>
        <dbReference type="ARBA" id="ARBA00008145"/>
    </source>
</evidence>
<dbReference type="EC" id="2.1.1.67" evidence="4 9"/>
<evidence type="ECO:0000256" key="1">
    <source>
        <dbReference type="ARBA" id="ARBA00000903"/>
    </source>
</evidence>
<reference evidence="11" key="1">
    <citation type="submission" date="2017-02" db="EMBL/GenBank/DDBJ databases">
        <title>Pseudomonas floridae sp. nov., a novel pathogenic bacterial species isolated from tomato.</title>
        <authorList>
            <person name="Timilsina S."/>
            <person name="Vallad G.E."/>
            <person name="Jones J.B."/>
        </authorList>
    </citation>
    <scope>NUCLEOTIDE SEQUENCE [LARGE SCALE GENOMIC DNA]</scope>
    <source>
        <strain evidence="11">GEV388</strain>
    </source>
</reference>
<feature type="binding site" evidence="9">
    <location>
        <position position="45"/>
    </location>
    <ligand>
        <name>S-adenosyl-L-methionine</name>
        <dbReference type="ChEBI" id="CHEBI:59789"/>
    </ligand>
</feature>
<dbReference type="FunFam" id="3.40.50.150:FF:000101">
    <property type="entry name" value="Thiopurine S-methyltransferase"/>
    <property type="match status" value="1"/>
</dbReference>
<keyword evidence="7 9" id="KW-0808">Transferase</keyword>
<accession>A0A1X0N2I8</accession>
<feature type="binding site" evidence="9">
    <location>
        <position position="123"/>
    </location>
    <ligand>
        <name>S-adenosyl-L-methionine</name>
        <dbReference type="ChEBI" id="CHEBI:59789"/>
    </ligand>
</feature>
<dbReference type="InterPro" id="IPR029063">
    <property type="entry name" value="SAM-dependent_MTases_sf"/>
</dbReference>
<dbReference type="GO" id="GO:0010038">
    <property type="term" value="P:response to metal ion"/>
    <property type="evidence" value="ECO:0007669"/>
    <property type="project" value="InterPro"/>
</dbReference>
<dbReference type="Gene3D" id="3.40.50.150">
    <property type="entry name" value="Vaccinia Virus protein VP39"/>
    <property type="match status" value="1"/>
</dbReference>
<comment type="catalytic activity">
    <reaction evidence="1 9">
        <text>S-adenosyl-L-methionine + a thiopurine = S-adenosyl-L-homocysteine + a thiopurine S-methylether.</text>
        <dbReference type="EC" id="2.1.1.67"/>
    </reaction>
</comment>
<dbReference type="GO" id="GO:0008119">
    <property type="term" value="F:thiopurine S-methyltransferase activity"/>
    <property type="evidence" value="ECO:0007669"/>
    <property type="project" value="UniProtKB-UniRule"/>
</dbReference>
<dbReference type="PANTHER" id="PTHR10259:SF11">
    <property type="entry name" value="THIOPURINE S-METHYLTRANSFERASE"/>
    <property type="match status" value="1"/>
</dbReference>
<dbReference type="Proteomes" id="UP000192815">
    <property type="component" value="Unassembled WGS sequence"/>
</dbReference>
<dbReference type="OrthoDB" id="9778208at2"/>
<dbReference type="InterPro" id="IPR022474">
    <property type="entry name" value="Thiopur_S-MeTfrase_Se/Te_detox"/>
</dbReference>
<dbReference type="Pfam" id="PF05724">
    <property type="entry name" value="TPMT"/>
    <property type="match status" value="1"/>
</dbReference>
<comment type="subcellular location">
    <subcellularLocation>
        <location evidence="2 9">Cytoplasm</location>
    </subcellularLocation>
</comment>
<dbReference type="PANTHER" id="PTHR10259">
    <property type="entry name" value="THIOPURINE S-METHYLTRANSFERASE"/>
    <property type="match status" value="1"/>
</dbReference>
<dbReference type="InterPro" id="IPR025835">
    <property type="entry name" value="Thiopurine_S-MeTrfase"/>
</dbReference>
<evidence type="ECO:0000256" key="8">
    <source>
        <dbReference type="ARBA" id="ARBA00022691"/>
    </source>
</evidence>
<dbReference type="NCBIfam" id="NF009732">
    <property type="entry name" value="PRK13255.1"/>
    <property type="match status" value="1"/>
</dbReference>
<comment type="similarity">
    <text evidence="3 9">Belongs to the class I-like SAM-binding methyltransferase superfamily. TPMT family.</text>
</comment>
<evidence type="ECO:0000256" key="7">
    <source>
        <dbReference type="ARBA" id="ARBA00022679"/>
    </source>
</evidence>